<proteinExistence type="inferred from homology"/>
<feature type="transmembrane region" description="Helical" evidence="7">
    <location>
        <begin position="143"/>
        <end position="165"/>
    </location>
</feature>
<dbReference type="Pfam" id="PF00892">
    <property type="entry name" value="EamA"/>
    <property type="match status" value="1"/>
</dbReference>
<evidence type="ECO:0000313" key="9">
    <source>
        <dbReference type="EMBL" id="THF96332.1"/>
    </source>
</evidence>
<dbReference type="AlphaFoldDB" id="A0A4S4D254"/>
<evidence type="ECO:0000256" key="1">
    <source>
        <dbReference type="ARBA" id="ARBA00004141"/>
    </source>
</evidence>
<reference evidence="9 10" key="1">
    <citation type="journal article" date="2018" name="Proc. Natl. Acad. Sci. U.S.A.">
        <title>Draft genome sequence of Camellia sinensis var. sinensis provides insights into the evolution of the tea genome and tea quality.</title>
        <authorList>
            <person name="Wei C."/>
            <person name="Yang H."/>
            <person name="Wang S."/>
            <person name="Zhao J."/>
            <person name="Liu C."/>
            <person name="Gao L."/>
            <person name="Xia E."/>
            <person name="Lu Y."/>
            <person name="Tai Y."/>
            <person name="She G."/>
            <person name="Sun J."/>
            <person name="Cao H."/>
            <person name="Tong W."/>
            <person name="Gao Q."/>
            <person name="Li Y."/>
            <person name="Deng W."/>
            <person name="Jiang X."/>
            <person name="Wang W."/>
            <person name="Chen Q."/>
            <person name="Zhang S."/>
            <person name="Li H."/>
            <person name="Wu J."/>
            <person name="Wang P."/>
            <person name="Li P."/>
            <person name="Shi C."/>
            <person name="Zheng F."/>
            <person name="Jian J."/>
            <person name="Huang B."/>
            <person name="Shan D."/>
            <person name="Shi M."/>
            <person name="Fang C."/>
            <person name="Yue Y."/>
            <person name="Li F."/>
            <person name="Li D."/>
            <person name="Wei S."/>
            <person name="Han B."/>
            <person name="Jiang C."/>
            <person name="Yin Y."/>
            <person name="Xia T."/>
            <person name="Zhang Z."/>
            <person name="Bennetzen J.L."/>
            <person name="Zhao S."/>
            <person name="Wan X."/>
        </authorList>
    </citation>
    <scope>NUCLEOTIDE SEQUENCE [LARGE SCALE GENOMIC DNA]</scope>
    <source>
        <strain evidence="10">cv. Shuchazao</strain>
        <tissue evidence="9">Leaf</tissue>
    </source>
</reference>
<evidence type="ECO:0000256" key="7">
    <source>
        <dbReference type="SAM" id="Phobius"/>
    </source>
</evidence>
<feature type="domain" description="EamA" evidence="8">
    <location>
        <begin position="175"/>
        <end position="231"/>
    </location>
</feature>
<dbReference type="SUPFAM" id="SSF103481">
    <property type="entry name" value="Multidrug resistance efflux transporter EmrE"/>
    <property type="match status" value="1"/>
</dbReference>
<evidence type="ECO:0000256" key="2">
    <source>
        <dbReference type="ARBA" id="ARBA00007635"/>
    </source>
</evidence>
<dbReference type="PANTHER" id="PTHR22911">
    <property type="entry name" value="ACYL-MALONYL CONDENSING ENZYME-RELATED"/>
    <property type="match status" value="1"/>
</dbReference>
<evidence type="ECO:0000256" key="3">
    <source>
        <dbReference type="ARBA" id="ARBA00022692"/>
    </source>
</evidence>
<keyword evidence="3 7" id="KW-0812">Transmembrane</keyword>
<keyword evidence="5 7" id="KW-0472">Membrane</keyword>
<feature type="transmembrane region" description="Helical" evidence="7">
    <location>
        <begin position="256"/>
        <end position="277"/>
    </location>
</feature>
<evidence type="ECO:0000259" key="8">
    <source>
        <dbReference type="Pfam" id="PF00892"/>
    </source>
</evidence>
<organism evidence="9 10">
    <name type="scientific">Camellia sinensis var. sinensis</name>
    <name type="common">China tea</name>
    <dbReference type="NCBI Taxonomy" id="542762"/>
    <lineage>
        <taxon>Eukaryota</taxon>
        <taxon>Viridiplantae</taxon>
        <taxon>Streptophyta</taxon>
        <taxon>Embryophyta</taxon>
        <taxon>Tracheophyta</taxon>
        <taxon>Spermatophyta</taxon>
        <taxon>Magnoliopsida</taxon>
        <taxon>eudicotyledons</taxon>
        <taxon>Gunneridae</taxon>
        <taxon>Pentapetalae</taxon>
        <taxon>asterids</taxon>
        <taxon>Ericales</taxon>
        <taxon>Theaceae</taxon>
        <taxon>Camellia</taxon>
    </lineage>
</organism>
<protein>
    <recommendedName>
        <fullName evidence="8">EamA domain-containing protein</fullName>
    </recommendedName>
</protein>
<evidence type="ECO:0000313" key="10">
    <source>
        <dbReference type="Proteomes" id="UP000306102"/>
    </source>
</evidence>
<dbReference type="Proteomes" id="UP000306102">
    <property type="component" value="Unassembled WGS sequence"/>
</dbReference>
<comment type="similarity">
    <text evidence="2">Belongs to the drug/metabolite transporter (DMT) superfamily. Plant drug/metabolite exporter (P-DME) (TC 2.A.7.4) family.</text>
</comment>
<gene>
    <name evidence="9" type="ORF">TEA_015365</name>
</gene>
<dbReference type="InterPro" id="IPR037185">
    <property type="entry name" value="EmrE-like"/>
</dbReference>
<feature type="region of interest" description="Disordered" evidence="6">
    <location>
        <begin position="1"/>
        <end position="21"/>
    </location>
</feature>
<dbReference type="GO" id="GO:0016020">
    <property type="term" value="C:membrane"/>
    <property type="evidence" value="ECO:0007669"/>
    <property type="project" value="UniProtKB-SubCell"/>
</dbReference>
<keyword evidence="10" id="KW-1185">Reference proteome</keyword>
<feature type="transmembrane region" description="Helical" evidence="7">
    <location>
        <begin position="316"/>
        <end position="339"/>
    </location>
</feature>
<evidence type="ECO:0000256" key="4">
    <source>
        <dbReference type="ARBA" id="ARBA00022989"/>
    </source>
</evidence>
<dbReference type="EMBL" id="SDRB02012955">
    <property type="protein sequence ID" value="THF96332.1"/>
    <property type="molecule type" value="Genomic_DNA"/>
</dbReference>
<evidence type="ECO:0000256" key="6">
    <source>
        <dbReference type="SAM" id="MobiDB-lite"/>
    </source>
</evidence>
<dbReference type="InterPro" id="IPR000620">
    <property type="entry name" value="EamA_dom"/>
</dbReference>
<feature type="transmembrane region" description="Helical" evidence="7">
    <location>
        <begin position="217"/>
        <end position="236"/>
    </location>
</feature>
<feature type="transmembrane region" description="Helical" evidence="7">
    <location>
        <begin position="289"/>
        <end position="310"/>
    </location>
</feature>
<dbReference type="STRING" id="542762.A0A4S4D254"/>
<sequence length="401" mass="43767">MSSSESINGGGGGEDPELGDAHVVELVASSTPDSSSDLISEEQIIPLLAPTEKPKINIFSVSYPRRKTNREQVIRSSEIETSPFTQFFMWAWSGSSPYDPLTSLESIPFLLAKIEIYYLSPRPQHVWGCGVGGVASLQHFVSIYLHFAFLSPLMVGAAYSPMNVLEQDLVLTRNLIFLSSIQRLPLSQAIILSFTTPIMASLAARVILREKLRIAEIGGLACSFFGVLFIFRPMLTTQGWLAKAAETSDSYVHGSYHIYAVLVGLFSSITGGISYCLTRAGAKASDQPVVTVFSFGVLASPASIICTFAFEDFVLPSLYSFFLMIALGILAFFAEVFLARGLQLEKTSKVSNIQYIEAALTQLWGMGSSRIFPSFGRLVGCLLILISACCTMYIGPDKDFE</sequence>
<comment type="subcellular location">
    <subcellularLocation>
        <location evidence="1">Membrane</location>
        <topology evidence="1">Multi-pass membrane protein</topology>
    </subcellularLocation>
</comment>
<accession>A0A4S4D254</accession>
<evidence type="ECO:0000256" key="5">
    <source>
        <dbReference type="ARBA" id="ARBA00023136"/>
    </source>
</evidence>
<name>A0A4S4D254_CAMSN</name>
<keyword evidence="4 7" id="KW-1133">Transmembrane helix</keyword>
<feature type="transmembrane region" description="Helical" evidence="7">
    <location>
        <begin position="375"/>
        <end position="395"/>
    </location>
</feature>
<dbReference type="PANTHER" id="PTHR22911:SF6">
    <property type="entry name" value="SOLUTE CARRIER FAMILY 35 MEMBER G1"/>
    <property type="match status" value="1"/>
</dbReference>
<comment type="caution">
    <text evidence="9">The sequence shown here is derived from an EMBL/GenBank/DDBJ whole genome shotgun (WGS) entry which is preliminary data.</text>
</comment>
<feature type="transmembrane region" description="Helical" evidence="7">
    <location>
        <begin position="185"/>
        <end position="208"/>
    </location>
</feature>